<dbReference type="AlphaFoldDB" id="A0AAN9TKV6"/>
<dbReference type="CDD" id="cd00170">
    <property type="entry name" value="SEC14"/>
    <property type="match status" value="1"/>
</dbReference>
<dbReference type="Pfam" id="PF00650">
    <property type="entry name" value="CRAL_TRIO"/>
    <property type="match status" value="1"/>
</dbReference>
<sequence length="255" mass="30084">MNFESATPETEYAKDPKIKRDDIQALMQWVKDDPNLPDVTEFMLIQCYQVSDYDYKTSRKLVETLYDYKNQAPEIFTGQDYDASKYQMKFFDVHYMFVLPNVTYKGYRIIFTGLKNTDPQNFDSNFYITMSLKTLFSFVFEQGSCPGYVVISDSFDYKFNHIRKMNFMAMKKLLRFVAEGIPIKMKSINIIRAHRISHYALTLMRPFMSKEINESINLYSDMNKFFDVIPKECIPKDLGGTLPFTRDEYNGKKKV</sequence>
<dbReference type="PANTHER" id="PTHR10174:SF213">
    <property type="entry name" value="CRAL-TRIO DOMAIN-CONTAINING PROTEIN"/>
    <property type="match status" value="1"/>
</dbReference>
<dbReference type="GO" id="GO:0016020">
    <property type="term" value="C:membrane"/>
    <property type="evidence" value="ECO:0007669"/>
    <property type="project" value="TreeGrafter"/>
</dbReference>
<keyword evidence="3" id="KW-1185">Reference proteome</keyword>
<protein>
    <recommendedName>
        <fullName evidence="1">CRAL-TRIO domain-containing protein</fullName>
    </recommendedName>
</protein>
<dbReference type="InterPro" id="IPR036865">
    <property type="entry name" value="CRAL-TRIO_dom_sf"/>
</dbReference>
<dbReference type="PROSITE" id="PS50191">
    <property type="entry name" value="CRAL_TRIO"/>
    <property type="match status" value="1"/>
</dbReference>
<evidence type="ECO:0000313" key="2">
    <source>
        <dbReference type="EMBL" id="KAK7590873.1"/>
    </source>
</evidence>
<evidence type="ECO:0000259" key="1">
    <source>
        <dbReference type="PROSITE" id="PS50191"/>
    </source>
</evidence>
<proteinExistence type="predicted"/>
<reference evidence="2 3" key="1">
    <citation type="submission" date="2024-03" db="EMBL/GenBank/DDBJ databases">
        <title>Adaptation during the transition from Ophiocordyceps entomopathogen to insect associate is accompanied by gene loss and intensified selection.</title>
        <authorList>
            <person name="Ward C.M."/>
            <person name="Onetto C.A."/>
            <person name="Borneman A.R."/>
        </authorList>
    </citation>
    <scope>NUCLEOTIDE SEQUENCE [LARGE SCALE GENOMIC DNA]</scope>
    <source>
        <strain evidence="2">AWRI1</strain>
        <tissue evidence="2">Single Adult Female</tissue>
    </source>
</reference>
<dbReference type="EMBL" id="JBBCAQ010000022">
    <property type="protein sequence ID" value="KAK7590873.1"/>
    <property type="molecule type" value="Genomic_DNA"/>
</dbReference>
<dbReference type="InterPro" id="IPR001251">
    <property type="entry name" value="CRAL-TRIO_dom"/>
</dbReference>
<dbReference type="Proteomes" id="UP001367676">
    <property type="component" value="Unassembled WGS sequence"/>
</dbReference>
<dbReference type="PRINTS" id="PR00180">
    <property type="entry name" value="CRETINALDHBP"/>
</dbReference>
<comment type="caution">
    <text evidence="2">The sequence shown here is derived from an EMBL/GenBank/DDBJ whole genome shotgun (WGS) entry which is preliminary data.</text>
</comment>
<feature type="domain" description="CRAL-TRIO" evidence="1">
    <location>
        <begin position="146"/>
        <end position="246"/>
    </location>
</feature>
<gene>
    <name evidence="2" type="ORF">V9T40_002486</name>
</gene>
<organism evidence="2 3">
    <name type="scientific">Parthenolecanium corni</name>
    <dbReference type="NCBI Taxonomy" id="536013"/>
    <lineage>
        <taxon>Eukaryota</taxon>
        <taxon>Metazoa</taxon>
        <taxon>Ecdysozoa</taxon>
        <taxon>Arthropoda</taxon>
        <taxon>Hexapoda</taxon>
        <taxon>Insecta</taxon>
        <taxon>Pterygota</taxon>
        <taxon>Neoptera</taxon>
        <taxon>Paraneoptera</taxon>
        <taxon>Hemiptera</taxon>
        <taxon>Sternorrhyncha</taxon>
        <taxon>Coccoidea</taxon>
        <taxon>Coccidae</taxon>
        <taxon>Parthenolecanium</taxon>
    </lineage>
</organism>
<dbReference type="SUPFAM" id="SSF52087">
    <property type="entry name" value="CRAL/TRIO domain"/>
    <property type="match status" value="1"/>
</dbReference>
<accession>A0AAN9TKV6</accession>
<name>A0AAN9TKV6_9HEMI</name>
<evidence type="ECO:0000313" key="3">
    <source>
        <dbReference type="Proteomes" id="UP001367676"/>
    </source>
</evidence>
<dbReference type="GO" id="GO:1902936">
    <property type="term" value="F:phosphatidylinositol bisphosphate binding"/>
    <property type="evidence" value="ECO:0007669"/>
    <property type="project" value="TreeGrafter"/>
</dbReference>
<dbReference type="Gene3D" id="3.40.525.10">
    <property type="entry name" value="CRAL-TRIO lipid binding domain"/>
    <property type="match status" value="1"/>
</dbReference>
<dbReference type="PANTHER" id="PTHR10174">
    <property type="entry name" value="ALPHA-TOCOPHEROL TRANSFER PROTEIN-RELATED"/>
    <property type="match status" value="1"/>
</dbReference>